<feature type="domain" description="HRDC" evidence="10">
    <location>
        <begin position="502"/>
        <end position="582"/>
    </location>
</feature>
<dbReference type="InterPro" id="IPR012588">
    <property type="entry name" value="Exosome-assoc_fac_Rrp6_N"/>
</dbReference>
<dbReference type="InterPro" id="IPR012337">
    <property type="entry name" value="RNaseH-like_sf"/>
</dbReference>
<dbReference type="PANTHER" id="PTHR12124">
    <property type="entry name" value="POLYMYOSITIS/SCLERODERMA AUTOANTIGEN-RELATED"/>
    <property type="match status" value="1"/>
</dbReference>
<sequence>MSDDASRVPSPHANMGDFAQCVHEVVRRLQQACDRVSLRDVSFEKTIDGEFADRLTQTTQHILKWTNRALNVAGAESVSSYEDVDSVAANFDPVVDVVDNLMEKTDAVLDDIAAGRRSGAYGHQHENMLKQSAPIVTQVTAASGTRQLDYKLIHAQNIVRPQLKFREDIDNSATAPFAWKLQDKPNALVPLEESAARGEPIMAQRSLNWNNTVAPLSATLPSLPNPYAYEITHISYPPSLFAPQDPPQPYLPFDSTEAQWIDTVEQLTNITQILQQAPAIAVDLEHHNLRSFQGFVCLMQISTRDQDFLIDTLALRPHIRMLNPVFTDPNVIKVFHGADMDVKWLQRDFGIYVVDLFDTFHASRVLGYPHASLAYLLKRHCDVVPDKRYQLADWRIRPLPTEMAAYAQSDTHYLLYIYDCMKNELLAKASGGKVRKPHTLTDAERASPEVKDGVPESLVKIVLKRSEGTALQVYRKDGYDAETGEGENGWSRMLHRYPQQYLDQQMAVFKALHKWRDQIAREEDEGLRYVLPNHMLLLIAKQMPTEVAALLGICNPVPPLVRMYAADLVALIARTRAAVLAATNSEGTSVLASIMPAKSNTDFNATTLGNQPGLLITATGLTTQEFLDQHPGQVVQVTATSLGKLDPNLATQGTSNGPAAPNATSAAMSNQLAAMIAQGSSLLQSLALGRPRNIASPVTPSRANLPVDVSNSGAITEDLQSQLVVDEIRANLSWDLTQSLTVDQGVDSSGEVLYDPNEASDDDEEQVHYISGGQRKSKSGNDIAEVVVLADRMKRSSAHAPASAQEYGSGAAQTSQFDVVEVDADQELTAKRSITLDDMPRMLRETFEPAEPKLKKPHTRKRKQTDATGSNKNDIDADKDENSAQSTSATLAVDPSTIMPFDYTQVQSTADIGASQPRSKRGRHGTSIRSRFPGAGGKGDVNAAEAANALDAASGANFNEIRTNPKLAKSVRHPNLKPKSGNRSSTFDQR</sequence>
<dbReference type="OrthoDB" id="2250022at2759"/>
<protein>
    <submittedName>
        <fullName evidence="11">Exosome nuclease subunit</fullName>
    </submittedName>
</protein>
<keyword evidence="6" id="KW-0269">Exonuclease</keyword>
<dbReference type="FunFam" id="1.10.150.80:FF:000001">
    <property type="entry name" value="Putative exosome component 10"/>
    <property type="match status" value="1"/>
</dbReference>
<keyword evidence="2" id="KW-0698">rRNA processing</keyword>
<dbReference type="SMART" id="SM00341">
    <property type="entry name" value="HRDC"/>
    <property type="match status" value="1"/>
</dbReference>
<dbReference type="InterPro" id="IPR045092">
    <property type="entry name" value="Rrp6-like"/>
</dbReference>
<dbReference type="Pfam" id="PF00570">
    <property type="entry name" value="HRDC"/>
    <property type="match status" value="1"/>
</dbReference>
<reference evidence="11" key="1">
    <citation type="submission" date="2022-07" db="EMBL/GenBank/DDBJ databases">
        <title>Phylogenomic reconstructions and comparative analyses of Kickxellomycotina fungi.</title>
        <authorList>
            <person name="Reynolds N.K."/>
            <person name="Stajich J.E."/>
            <person name="Barry K."/>
            <person name="Grigoriev I.V."/>
            <person name="Crous P."/>
            <person name="Smith M.E."/>
        </authorList>
    </citation>
    <scope>NUCLEOTIDE SEQUENCE</scope>
    <source>
        <strain evidence="11">RSA 567</strain>
    </source>
</reference>
<dbReference type="Gene3D" id="1.10.150.80">
    <property type="entry name" value="HRDC domain"/>
    <property type="match status" value="1"/>
</dbReference>
<dbReference type="InterPro" id="IPR044876">
    <property type="entry name" value="HRDC_dom_sf"/>
</dbReference>
<accession>A0A9W8ED55</accession>
<dbReference type="GO" id="GO:0071051">
    <property type="term" value="P:poly(A)-dependent snoRNA 3'-end processing"/>
    <property type="evidence" value="ECO:0007669"/>
    <property type="project" value="TreeGrafter"/>
</dbReference>
<feature type="region of interest" description="Disordered" evidence="9">
    <location>
        <begin position="963"/>
        <end position="990"/>
    </location>
</feature>
<evidence type="ECO:0000256" key="6">
    <source>
        <dbReference type="ARBA" id="ARBA00022839"/>
    </source>
</evidence>
<name>A0A9W8ED55_9FUNG</name>
<keyword evidence="7" id="KW-0539">Nucleus</keyword>
<dbReference type="InterPro" id="IPR002121">
    <property type="entry name" value="HRDC_dom"/>
</dbReference>
<evidence type="ECO:0000256" key="3">
    <source>
        <dbReference type="ARBA" id="ARBA00022722"/>
    </source>
</evidence>
<evidence type="ECO:0000256" key="5">
    <source>
        <dbReference type="ARBA" id="ARBA00022835"/>
    </source>
</evidence>
<dbReference type="FunFam" id="3.30.420.10:FF:000059">
    <property type="entry name" value="Exosome complex exonuclease Rrp6"/>
    <property type="match status" value="1"/>
</dbReference>
<dbReference type="PANTHER" id="PTHR12124:SF47">
    <property type="entry name" value="EXOSOME COMPONENT 10"/>
    <property type="match status" value="1"/>
</dbReference>
<evidence type="ECO:0000256" key="9">
    <source>
        <dbReference type="SAM" id="MobiDB-lite"/>
    </source>
</evidence>
<evidence type="ECO:0000259" key="10">
    <source>
        <dbReference type="PROSITE" id="PS50967"/>
    </source>
</evidence>
<dbReference type="SMART" id="SM00474">
    <property type="entry name" value="35EXOc"/>
    <property type="match status" value="1"/>
</dbReference>
<dbReference type="GO" id="GO:0071037">
    <property type="term" value="P:nuclear polyadenylation-dependent snRNA catabolic process"/>
    <property type="evidence" value="ECO:0007669"/>
    <property type="project" value="TreeGrafter"/>
</dbReference>
<dbReference type="GO" id="GO:0000175">
    <property type="term" value="F:3'-5'-RNA exonuclease activity"/>
    <property type="evidence" value="ECO:0007669"/>
    <property type="project" value="InterPro"/>
</dbReference>
<keyword evidence="3" id="KW-0540">Nuclease</keyword>
<dbReference type="SUPFAM" id="SSF47819">
    <property type="entry name" value="HRDC-like"/>
    <property type="match status" value="1"/>
</dbReference>
<keyword evidence="12" id="KW-1185">Reference proteome</keyword>
<dbReference type="GO" id="GO:0071040">
    <property type="term" value="P:nuclear polyadenylation-dependent antisense transcript catabolic process"/>
    <property type="evidence" value="ECO:0007669"/>
    <property type="project" value="TreeGrafter"/>
</dbReference>
<evidence type="ECO:0000256" key="2">
    <source>
        <dbReference type="ARBA" id="ARBA00022552"/>
    </source>
</evidence>
<comment type="similarity">
    <text evidence="8">Belongs to the exosome component 10/RRP6 family.</text>
</comment>
<dbReference type="GO" id="GO:0005730">
    <property type="term" value="C:nucleolus"/>
    <property type="evidence" value="ECO:0007669"/>
    <property type="project" value="TreeGrafter"/>
</dbReference>
<feature type="region of interest" description="Disordered" evidence="9">
    <location>
        <begin position="908"/>
        <end position="940"/>
    </location>
</feature>
<dbReference type="Proteomes" id="UP001151582">
    <property type="component" value="Unassembled WGS sequence"/>
</dbReference>
<proteinExistence type="inferred from homology"/>
<dbReference type="GO" id="GO:0071039">
    <property type="term" value="P:nuclear polyadenylation-dependent CUT catabolic process"/>
    <property type="evidence" value="ECO:0007669"/>
    <property type="project" value="TreeGrafter"/>
</dbReference>
<dbReference type="Gene3D" id="3.30.420.10">
    <property type="entry name" value="Ribonuclease H-like superfamily/Ribonuclease H"/>
    <property type="match status" value="1"/>
</dbReference>
<dbReference type="InterPro" id="IPR036397">
    <property type="entry name" value="RNaseH_sf"/>
</dbReference>
<dbReference type="GO" id="GO:0000467">
    <property type="term" value="P:exonucleolytic trimming to generate mature 3'-end of 5.8S rRNA from tricistronic rRNA transcript (SSU-rRNA, 5.8S rRNA, LSU-rRNA)"/>
    <property type="evidence" value="ECO:0007669"/>
    <property type="project" value="InterPro"/>
</dbReference>
<dbReference type="GO" id="GO:0071038">
    <property type="term" value="P:TRAMP-dependent tRNA surveillance pathway"/>
    <property type="evidence" value="ECO:0007669"/>
    <property type="project" value="TreeGrafter"/>
</dbReference>
<dbReference type="EMBL" id="JANBQB010000318">
    <property type="protein sequence ID" value="KAJ1977819.1"/>
    <property type="molecule type" value="Genomic_DNA"/>
</dbReference>
<dbReference type="CDD" id="cd06147">
    <property type="entry name" value="Rrp6p_like_exo"/>
    <property type="match status" value="1"/>
</dbReference>
<organism evidence="11 12">
    <name type="scientific">Dimargaris verticillata</name>
    <dbReference type="NCBI Taxonomy" id="2761393"/>
    <lineage>
        <taxon>Eukaryota</taxon>
        <taxon>Fungi</taxon>
        <taxon>Fungi incertae sedis</taxon>
        <taxon>Zoopagomycota</taxon>
        <taxon>Kickxellomycotina</taxon>
        <taxon>Dimargaritomycetes</taxon>
        <taxon>Dimargaritales</taxon>
        <taxon>Dimargaritaceae</taxon>
        <taxon>Dimargaris</taxon>
    </lineage>
</organism>
<keyword evidence="4" id="KW-0378">Hydrolase</keyword>
<feature type="compositionally biased region" description="Basic and acidic residues" evidence="9">
    <location>
        <begin position="873"/>
        <end position="882"/>
    </location>
</feature>
<dbReference type="GO" id="GO:0000166">
    <property type="term" value="F:nucleotide binding"/>
    <property type="evidence" value="ECO:0007669"/>
    <property type="project" value="InterPro"/>
</dbReference>
<dbReference type="Pfam" id="PF08066">
    <property type="entry name" value="PMC2NT"/>
    <property type="match status" value="1"/>
</dbReference>
<feature type="region of interest" description="Disordered" evidence="9">
    <location>
        <begin position="847"/>
        <end position="893"/>
    </location>
</feature>
<dbReference type="Pfam" id="PF01612">
    <property type="entry name" value="DNA_pol_A_exo1"/>
    <property type="match status" value="1"/>
</dbReference>
<dbReference type="GO" id="GO:0071044">
    <property type="term" value="P:histone mRNA catabolic process"/>
    <property type="evidence" value="ECO:0007669"/>
    <property type="project" value="TreeGrafter"/>
</dbReference>
<evidence type="ECO:0000313" key="12">
    <source>
        <dbReference type="Proteomes" id="UP001151582"/>
    </source>
</evidence>
<gene>
    <name evidence="11" type="primary">RRP6</name>
    <name evidence="11" type="ORF">H4R34_003434</name>
</gene>
<dbReference type="InterPro" id="IPR049559">
    <property type="entry name" value="Rrp6p-like_exo"/>
</dbReference>
<comment type="subcellular location">
    <subcellularLocation>
        <location evidence="1">Nucleus</location>
    </subcellularLocation>
</comment>
<keyword evidence="5" id="KW-0271">Exosome</keyword>
<dbReference type="InterPro" id="IPR002562">
    <property type="entry name" value="3'-5'_exonuclease_dom"/>
</dbReference>
<dbReference type="GO" id="GO:0003727">
    <property type="term" value="F:single-stranded RNA binding"/>
    <property type="evidence" value="ECO:0007669"/>
    <property type="project" value="TreeGrafter"/>
</dbReference>
<feature type="compositionally biased region" description="Polar residues" evidence="9">
    <location>
        <begin position="981"/>
        <end position="990"/>
    </location>
</feature>
<evidence type="ECO:0000256" key="4">
    <source>
        <dbReference type="ARBA" id="ARBA00022801"/>
    </source>
</evidence>
<dbReference type="AlphaFoldDB" id="A0A9W8ED55"/>
<evidence type="ECO:0000256" key="7">
    <source>
        <dbReference type="ARBA" id="ARBA00023242"/>
    </source>
</evidence>
<dbReference type="SUPFAM" id="SSF53098">
    <property type="entry name" value="Ribonuclease H-like"/>
    <property type="match status" value="1"/>
</dbReference>
<dbReference type="GO" id="GO:0071036">
    <property type="term" value="P:nuclear polyadenylation-dependent snoRNA catabolic process"/>
    <property type="evidence" value="ECO:0007669"/>
    <property type="project" value="TreeGrafter"/>
</dbReference>
<evidence type="ECO:0000256" key="8">
    <source>
        <dbReference type="ARBA" id="ARBA00043957"/>
    </source>
</evidence>
<dbReference type="PROSITE" id="PS50967">
    <property type="entry name" value="HRDC"/>
    <property type="match status" value="1"/>
</dbReference>
<dbReference type="GO" id="GO:0000176">
    <property type="term" value="C:nuclear exosome (RNase complex)"/>
    <property type="evidence" value="ECO:0007669"/>
    <property type="project" value="InterPro"/>
</dbReference>
<evidence type="ECO:0000256" key="1">
    <source>
        <dbReference type="ARBA" id="ARBA00004123"/>
    </source>
</evidence>
<dbReference type="InterPro" id="IPR010997">
    <property type="entry name" value="HRDC-like_sf"/>
</dbReference>
<comment type="caution">
    <text evidence="11">The sequence shown here is derived from an EMBL/GenBank/DDBJ whole genome shotgun (WGS) entry which is preliminary data.</text>
</comment>
<evidence type="ECO:0000313" key="11">
    <source>
        <dbReference type="EMBL" id="KAJ1977819.1"/>
    </source>
</evidence>
<dbReference type="GO" id="GO:0071035">
    <property type="term" value="P:nuclear polyadenylation-dependent rRNA catabolic process"/>
    <property type="evidence" value="ECO:0007669"/>
    <property type="project" value="TreeGrafter"/>
</dbReference>